<dbReference type="InterPro" id="IPR001789">
    <property type="entry name" value="Sig_transdc_resp-reg_receiver"/>
</dbReference>
<dbReference type="Gene3D" id="3.40.50.2300">
    <property type="match status" value="1"/>
</dbReference>
<accession>A0ABY1NNK3</accession>
<dbReference type="PANTHER" id="PTHR45138:SF9">
    <property type="entry name" value="DIGUANYLATE CYCLASE DGCM-RELATED"/>
    <property type="match status" value="1"/>
</dbReference>
<evidence type="ECO:0000256" key="3">
    <source>
        <dbReference type="PROSITE-ProRule" id="PRU00169"/>
    </source>
</evidence>
<dbReference type="EMBL" id="FXTY01000002">
    <property type="protein sequence ID" value="SMP14239.1"/>
    <property type="molecule type" value="Genomic_DNA"/>
</dbReference>
<evidence type="ECO:0000313" key="7">
    <source>
        <dbReference type="Proteomes" id="UP001157961"/>
    </source>
</evidence>
<reference evidence="6 7" key="1">
    <citation type="submission" date="2017-05" db="EMBL/GenBank/DDBJ databases">
        <authorList>
            <person name="Varghese N."/>
            <person name="Submissions S."/>
        </authorList>
    </citation>
    <scope>NUCLEOTIDE SEQUENCE [LARGE SCALE GENOMIC DNA]</scope>
    <source>
        <strain evidence="6 7">DSM 29734</strain>
    </source>
</reference>
<dbReference type="Gene3D" id="3.30.70.270">
    <property type="match status" value="1"/>
</dbReference>
<sequence>MAARVLIVDSISANRILLKVKLASAFAQVEQAASAGEALDLLQTETTPDLLVLGGDLVDMTAIELCALVKEQPNLANLPVLLVHTDGHHADLLDALRVGADDAFDMSVSTDALLARIRSIVRGRNTFEELRLRERAGHIPGLAEPLTGFDSPASVLLAVRNETEGARWQAQLSKMAPFALRSQVEGDIMRNVGQFAAPDAIVISLAVAAPEEALRLLAEIRARAATRQAAVLVVLDECNDTARINALDLGANDVIAEGFNAEEAVLRLDKMIARKRLTDRLRQKVEDGLTASVTDPLTGLFNRRYAMPHLDNMAQRANGQTAPQGDFAVMLADLDHFKDVNDKYGHAAGDIVLAEIARRMRANLKSADLIARMGGEEFLVVVQTDNRESAAKVAQRLCDVVRAKPIYLRGRDIQIAVTVSIGVAMGSDMLEAKKAKFSDSEDSLACALIDQADQALYGAKADGRDKVLLSITAA</sequence>
<dbReference type="Pfam" id="PF00990">
    <property type="entry name" value="GGDEF"/>
    <property type="match status" value="1"/>
</dbReference>
<dbReference type="EC" id="2.7.7.65" evidence="1"/>
<keyword evidence="7" id="KW-1185">Reference proteome</keyword>
<dbReference type="SMART" id="SM00448">
    <property type="entry name" value="REC"/>
    <property type="match status" value="1"/>
</dbReference>
<feature type="domain" description="Response regulatory" evidence="4">
    <location>
        <begin position="154"/>
        <end position="272"/>
    </location>
</feature>
<gene>
    <name evidence="6" type="ORF">SAMN06265373_102647</name>
</gene>
<dbReference type="PROSITE" id="PS50887">
    <property type="entry name" value="GGDEF"/>
    <property type="match status" value="1"/>
</dbReference>
<protein>
    <recommendedName>
        <fullName evidence="1">diguanylate cyclase</fullName>
        <ecNumber evidence="1">2.7.7.65</ecNumber>
    </recommendedName>
</protein>
<evidence type="ECO:0000259" key="5">
    <source>
        <dbReference type="PROSITE" id="PS50887"/>
    </source>
</evidence>
<feature type="domain" description="GGDEF" evidence="5">
    <location>
        <begin position="325"/>
        <end position="472"/>
    </location>
</feature>
<evidence type="ECO:0000313" key="6">
    <source>
        <dbReference type="EMBL" id="SMP14239.1"/>
    </source>
</evidence>
<dbReference type="SUPFAM" id="SSF55073">
    <property type="entry name" value="Nucleotide cyclase"/>
    <property type="match status" value="1"/>
</dbReference>
<dbReference type="NCBIfam" id="TIGR00254">
    <property type="entry name" value="GGDEF"/>
    <property type="match status" value="1"/>
</dbReference>
<dbReference type="InterPro" id="IPR043128">
    <property type="entry name" value="Rev_trsase/Diguanyl_cyclase"/>
</dbReference>
<comment type="catalytic activity">
    <reaction evidence="2">
        <text>2 GTP = 3',3'-c-di-GMP + 2 diphosphate</text>
        <dbReference type="Rhea" id="RHEA:24898"/>
        <dbReference type="ChEBI" id="CHEBI:33019"/>
        <dbReference type="ChEBI" id="CHEBI:37565"/>
        <dbReference type="ChEBI" id="CHEBI:58805"/>
        <dbReference type="EC" id="2.7.7.65"/>
    </reaction>
</comment>
<evidence type="ECO:0000256" key="1">
    <source>
        <dbReference type="ARBA" id="ARBA00012528"/>
    </source>
</evidence>
<evidence type="ECO:0000259" key="4">
    <source>
        <dbReference type="PROSITE" id="PS50110"/>
    </source>
</evidence>
<dbReference type="InterPro" id="IPR029787">
    <property type="entry name" value="Nucleotide_cyclase"/>
</dbReference>
<dbReference type="InterPro" id="IPR011006">
    <property type="entry name" value="CheY-like_superfamily"/>
</dbReference>
<dbReference type="PANTHER" id="PTHR45138">
    <property type="entry name" value="REGULATORY COMPONENTS OF SENSORY TRANSDUCTION SYSTEM"/>
    <property type="match status" value="1"/>
</dbReference>
<proteinExistence type="predicted"/>
<dbReference type="SMART" id="SM00267">
    <property type="entry name" value="GGDEF"/>
    <property type="match status" value="1"/>
</dbReference>
<dbReference type="SUPFAM" id="SSF52172">
    <property type="entry name" value="CheY-like"/>
    <property type="match status" value="2"/>
</dbReference>
<dbReference type="InterPro" id="IPR000160">
    <property type="entry name" value="GGDEF_dom"/>
</dbReference>
<comment type="caution">
    <text evidence="3">Lacks conserved residue(s) required for the propagation of feature annotation.</text>
</comment>
<feature type="domain" description="Response regulatory" evidence="4">
    <location>
        <begin position="4"/>
        <end position="121"/>
    </location>
</feature>
<organism evidence="6 7">
    <name type="scientific">Shimia sagamensis</name>
    <dbReference type="NCBI Taxonomy" id="1566352"/>
    <lineage>
        <taxon>Bacteria</taxon>
        <taxon>Pseudomonadati</taxon>
        <taxon>Pseudomonadota</taxon>
        <taxon>Alphaproteobacteria</taxon>
        <taxon>Rhodobacterales</taxon>
        <taxon>Roseobacteraceae</taxon>
    </lineage>
</organism>
<name>A0ABY1NNK3_9RHOB</name>
<dbReference type="RefSeq" id="WP_283425367.1">
    <property type="nucleotide sequence ID" value="NZ_FXTY01000002.1"/>
</dbReference>
<dbReference type="InterPro" id="IPR050469">
    <property type="entry name" value="Diguanylate_Cyclase"/>
</dbReference>
<dbReference type="Proteomes" id="UP001157961">
    <property type="component" value="Unassembled WGS sequence"/>
</dbReference>
<dbReference type="CDD" id="cd01949">
    <property type="entry name" value="GGDEF"/>
    <property type="match status" value="1"/>
</dbReference>
<evidence type="ECO:0000256" key="2">
    <source>
        <dbReference type="ARBA" id="ARBA00034247"/>
    </source>
</evidence>
<comment type="caution">
    <text evidence="6">The sequence shown here is derived from an EMBL/GenBank/DDBJ whole genome shotgun (WGS) entry which is preliminary data.</text>
</comment>
<dbReference type="Pfam" id="PF00072">
    <property type="entry name" value="Response_reg"/>
    <property type="match status" value="1"/>
</dbReference>
<dbReference type="PROSITE" id="PS50110">
    <property type="entry name" value="RESPONSE_REGULATORY"/>
    <property type="match status" value="2"/>
</dbReference>